<feature type="non-terminal residue" evidence="3">
    <location>
        <position position="185"/>
    </location>
</feature>
<keyword evidence="1" id="KW-0227">DNA damage</keyword>
<keyword evidence="1" id="KW-0539">Nucleus</keyword>
<reference evidence="3 4" key="1">
    <citation type="submission" date="2019-10" db="EMBL/GenBank/DDBJ databases">
        <title>Assembly and Annotation for the nematode Trichostrongylus colubriformis.</title>
        <authorList>
            <person name="Martin J."/>
        </authorList>
    </citation>
    <scope>NUCLEOTIDE SEQUENCE [LARGE SCALE GENOMIC DNA]</scope>
    <source>
        <strain evidence="3">G859</strain>
        <tissue evidence="3">Whole worm</tissue>
    </source>
</reference>
<dbReference type="PANTHER" id="PTHR12891">
    <property type="entry name" value="DNA REPAIR/TRANSCRIPTION PROTEIN MET18/MMS19"/>
    <property type="match status" value="1"/>
</dbReference>
<evidence type="ECO:0000313" key="4">
    <source>
        <dbReference type="Proteomes" id="UP001331761"/>
    </source>
</evidence>
<protein>
    <recommendedName>
        <fullName evidence="1">MMS19 nucleotide excision repair protein</fullName>
    </recommendedName>
</protein>
<dbReference type="PANTHER" id="PTHR12891:SF0">
    <property type="entry name" value="MMS19 NUCLEOTIDE EXCISION REPAIR PROTEIN HOMOLOG"/>
    <property type="match status" value="1"/>
</dbReference>
<dbReference type="Proteomes" id="UP001331761">
    <property type="component" value="Unassembled WGS sequence"/>
</dbReference>
<dbReference type="GO" id="GO:0051604">
    <property type="term" value="P:protein maturation"/>
    <property type="evidence" value="ECO:0007669"/>
    <property type="project" value="UniProtKB-UniRule"/>
</dbReference>
<keyword evidence="1" id="KW-0206">Cytoskeleton</keyword>
<gene>
    <name evidence="3" type="ORF">GCK32_005510</name>
</gene>
<comment type="subunit">
    <text evidence="1">Component of the CIA complex.</text>
</comment>
<evidence type="ECO:0000256" key="1">
    <source>
        <dbReference type="RuleBase" id="RU367072"/>
    </source>
</evidence>
<dbReference type="InterPro" id="IPR039920">
    <property type="entry name" value="MMS19"/>
</dbReference>
<dbReference type="InterPro" id="IPR029240">
    <property type="entry name" value="MMS19_N"/>
</dbReference>
<dbReference type="EMBL" id="WIXE01016081">
    <property type="protein sequence ID" value="KAK5972954.1"/>
    <property type="molecule type" value="Genomic_DNA"/>
</dbReference>
<dbReference type="GO" id="GO:0016226">
    <property type="term" value="P:iron-sulfur cluster assembly"/>
    <property type="evidence" value="ECO:0007669"/>
    <property type="project" value="UniProtKB-UniRule"/>
</dbReference>
<dbReference type="GO" id="GO:0005819">
    <property type="term" value="C:spindle"/>
    <property type="evidence" value="ECO:0007669"/>
    <property type="project" value="UniProtKB-SubCell"/>
</dbReference>
<evidence type="ECO:0000259" key="2">
    <source>
        <dbReference type="Pfam" id="PF14500"/>
    </source>
</evidence>
<proteinExistence type="inferred from homology"/>
<keyword evidence="1" id="KW-0963">Cytoplasm</keyword>
<comment type="similarity">
    <text evidence="1">Belongs to the MET18/MMS19 family.</text>
</comment>
<name>A0AAN8FBB5_TRICO</name>
<comment type="subcellular location">
    <subcellularLocation>
        <location evidence="1">Cytoplasm</location>
        <location evidence="1">Cytoskeleton</location>
        <location evidence="1">Spindle</location>
    </subcellularLocation>
    <subcellularLocation>
        <location evidence="1">Nucleus</location>
    </subcellularLocation>
</comment>
<dbReference type="AlphaFoldDB" id="A0AAN8FBB5"/>
<sequence length="185" mass="21165">MSIGEGDYGDLYKQLVIDRSLALSDFFETNRQLLLSKSEDVRETAFSKLVELISLFPDDFLSKEQVGLVLDFLLGNLESSVLTASYSIQGIHHLVIRSKNLPQSFELPLIQIMFRDGNVQGWDLEKRILQYSIMEWLLLHRLKELSALGSDFIPIFISAVGGERHPRCLPQVFRMFVMVARSFPL</sequence>
<dbReference type="GO" id="GO:0005634">
    <property type="term" value="C:nucleus"/>
    <property type="evidence" value="ECO:0007669"/>
    <property type="project" value="UniProtKB-SubCell"/>
</dbReference>
<keyword evidence="1" id="KW-0234">DNA repair</keyword>
<accession>A0AAN8FBB5</accession>
<feature type="domain" description="MMS19 N-terminal" evidence="2">
    <location>
        <begin position="32"/>
        <end position="184"/>
    </location>
</feature>
<evidence type="ECO:0000313" key="3">
    <source>
        <dbReference type="EMBL" id="KAK5972954.1"/>
    </source>
</evidence>
<organism evidence="3 4">
    <name type="scientific">Trichostrongylus colubriformis</name>
    <name type="common">Black scour worm</name>
    <dbReference type="NCBI Taxonomy" id="6319"/>
    <lineage>
        <taxon>Eukaryota</taxon>
        <taxon>Metazoa</taxon>
        <taxon>Ecdysozoa</taxon>
        <taxon>Nematoda</taxon>
        <taxon>Chromadorea</taxon>
        <taxon>Rhabditida</taxon>
        <taxon>Rhabditina</taxon>
        <taxon>Rhabditomorpha</taxon>
        <taxon>Strongyloidea</taxon>
        <taxon>Trichostrongylidae</taxon>
        <taxon>Trichostrongylus</taxon>
    </lineage>
</organism>
<dbReference type="GO" id="GO:0097361">
    <property type="term" value="C:cytosolic [4Fe-4S] assembly targeting complex"/>
    <property type="evidence" value="ECO:0007669"/>
    <property type="project" value="UniProtKB-UniRule"/>
</dbReference>
<dbReference type="Pfam" id="PF14500">
    <property type="entry name" value="MMS19_N"/>
    <property type="match status" value="1"/>
</dbReference>
<comment type="function">
    <text evidence="1">Key component of the cytosolic iron-sulfur protein assembly (CIA) complex, a multiprotein complex that mediates the incorporation of iron-sulfur cluster into apoproteins specifically involved in DNA metabolism and genomic integrity. In the CIA complex, MMS19 acts as an adapter between early-acting CIA components and a subset of cellular target iron-sulfur proteins.</text>
</comment>
<keyword evidence="4" id="KW-1185">Reference proteome</keyword>
<dbReference type="GO" id="GO:0006281">
    <property type="term" value="P:DNA repair"/>
    <property type="evidence" value="ECO:0007669"/>
    <property type="project" value="UniProtKB-UniRule"/>
</dbReference>
<comment type="caution">
    <text evidence="3">The sequence shown here is derived from an EMBL/GenBank/DDBJ whole genome shotgun (WGS) entry which is preliminary data.</text>
</comment>